<organism evidence="6">
    <name type="scientific">Ixodes ricinus</name>
    <name type="common">Common tick</name>
    <name type="synonym">Acarus ricinus</name>
    <dbReference type="NCBI Taxonomy" id="34613"/>
    <lineage>
        <taxon>Eukaryota</taxon>
        <taxon>Metazoa</taxon>
        <taxon>Ecdysozoa</taxon>
        <taxon>Arthropoda</taxon>
        <taxon>Chelicerata</taxon>
        <taxon>Arachnida</taxon>
        <taxon>Acari</taxon>
        <taxon>Parasitiformes</taxon>
        <taxon>Ixodida</taxon>
        <taxon>Ixodoidea</taxon>
        <taxon>Ixodidae</taxon>
        <taxon>Ixodinae</taxon>
        <taxon>Ixodes</taxon>
    </lineage>
</organism>
<feature type="region of interest" description="Disordered" evidence="3">
    <location>
        <begin position="114"/>
        <end position="136"/>
    </location>
</feature>
<proteinExistence type="predicted"/>
<feature type="domain" description="WAP" evidence="5">
    <location>
        <begin position="53"/>
        <end position="103"/>
    </location>
</feature>
<evidence type="ECO:0000256" key="3">
    <source>
        <dbReference type="SAM" id="MobiDB-lite"/>
    </source>
</evidence>
<evidence type="ECO:0000313" key="6">
    <source>
        <dbReference type="EMBL" id="JAR93598.1"/>
    </source>
</evidence>
<dbReference type="SUPFAM" id="SSF57256">
    <property type="entry name" value="Elafin-like"/>
    <property type="match status" value="1"/>
</dbReference>
<feature type="chain" id="PRO_5007542791" evidence="4">
    <location>
        <begin position="17"/>
        <end position="268"/>
    </location>
</feature>
<dbReference type="PROSITE" id="PS51390">
    <property type="entry name" value="WAP"/>
    <property type="match status" value="1"/>
</dbReference>
<dbReference type="Gene3D" id="4.10.75.10">
    <property type="entry name" value="Elafin-like"/>
    <property type="match status" value="1"/>
</dbReference>
<evidence type="ECO:0000256" key="1">
    <source>
        <dbReference type="ARBA" id="ARBA00002878"/>
    </source>
</evidence>
<feature type="compositionally biased region" description="Basic and acidic residues" evidence="3">
    <location>
        <begin position="124"/>
        <end position="136"/>
    </location>
</feature>
<dbReference type="Pfam" id="PF00095">
    <property type="entry name" value="WAP"/>
    <property type="match status" value="1"/>
</dbReference>
<comment type="function">
    <text evidence="1">Has antibacterial activity.</text>
</comment>
<dbReference type="GO" id="GO:0030414">
    <property type="term" value="F:peptidase inhibitor activity"/>
    <property type="evidence" value="ECO:0007669"/>
    <property type="project" value="InterPro"/>
</dbReference>
<dbReference type="InterPro" id="IPR042357">
    <property type="entry name" value="WFDC1"/>
</dbReference>
<evidence type="ECO:0000256" key="4">
    <source>
        <dbReference type="SAM" id="SignalP"/>
    </source>
</evidence>
<dbReference type="PANTHER" id="PTHR14308">
    <property type="entry name" value="WAP FOUR-DISULFIDE CORE DOMAIN PROTEIN 1"/>
    <property type="match status" value="1"/>
</dbReference>
<evidence type="ECO:0000259" key="5">
    <source>
        <dbReference type="PROSITE" id="PS51390"/>
    </source>
</evidence>
<name>A0A147BS44_IXORI</name>
<dbReference type="InterPro" id="IPR036645">
    <property type="entry name" value="Elafin-like_sf"/>
</dbReference>
<keyword evidence="2 4" id="KW-0732">Signal</keyword>
<dbReference type="AlphaFoldDB" id="A0A147BS44"/>
<protein>
    <submittedName>
        <fullName evidence="6">Putative secreted protein</fullName>
    </submittedName>
</protein>
<accession>A0A147BS44</accession>
<reference evidence="6" key="1">
    <citation type="journal article" date="2018" name="PLoS Negl. Trop. Dis.">
        <title>Sialome diversity of ticks revealed by RNAseq of single tick salivary glands.</title>
        <authorList>
            <person name="Perner J."/>
            <person name="Kropackova S."/>
            <person name="Kopacek P."/>
            <person name="Ribeiro J.M."/>
        </authorList>
    </citation>
    <scope>NUCLEOTIDE SEQUENCE</scope>
    <source>
        <strain evidence="6">Siblings of single egg batch collected in Ceske Budejovice</strain>
        <tissue evidence="6">Salivary glands</tissue>
    </source>
</reference>
<dbReference type="GO" id="GO:0001558">
    <property type="term" value="P:regulation of cell growth"/>
    <property type="evidence" value="ECO:0007669"/>
    <property type="project" value="TreeGrafter"/>
</dbReference>
<dbReference type="PANTHER" id="PTHR14308:SF0">
    <property type="entry name" value="WAP FOUR-DISULFIDE CORE DOMAIN PROTEIN 1"/>
    <property type="match status" value="1"/>
</dbReference>
<dbReference type="InterPro" id="IPR008197">
    <property type="entry name" value="WAP_dom"/>
</dbReference>
<evidence type="ECO:0000256" key="2">
    <source>
        <dbReference type="ARBA" id="ARBA00022729"/>
    </source>
</evidence>
<dbReference type="GO" id="GO:0005615">
    <property type="term" value="C:extracellular space"/>
    <property type="evidence" value="ECO:0007669"/>
    <property type="project" value="TreeGrafter"/>
</dbReference>
<feature type="signal peptide" evidence="4">
    <location>
        <begin position="1"/>
        <end position="16"/>
    </location>
</feature>
<sequence>MSCGAGSTLLFKLAIAAVFFRPWINGASTSDHQELRPLNEAELSKLLSDLLLLYPSASECPAPRVPVPKHRCRAKPCARDDDCRRHSHRCCFNGCLFTCVPRLPPAPVIDWAKEPQPAGNTSKSNKDAKEVTTEKAVENHTKRPVCSLAPAHAPAAPLQCPEGMVCITRDVGDPLKGIPSLGECIVDPRHALGTTLSSGDTGHAALEESIASETVFLPGGCILTKEQYKSIEEFKQKPYITGCTCKQGSVECKISPVKPFDRRRPKKR</sequence>
<dbReference type="EMBL" id="GEGO01001806">
    <property type="protein sequence ID" value="JAR93598.1"/>
    <property type="molecule type" value="Transcribed_RNA"/>
</dbReference>